<reference evidence="1 2" key="1">
    <citation type="submission" date="2014-02" db="EMBL/GenBank/DDBJ databases">
        <title>Transposable element dynamics among asymbiotic and ectomycorrhizal Amanita fungi.</title>
        <authorList>
            <consortium name="DOE Joint Genome Institute"/>
            <person name="Hess J."/>
            <person name="Skrede I."/>
            <person name="Wolfe B."/>
            <person name="LaButti K."/>
            <person name="Ohm R.A."/>
            <person name="Grigoriev I.V."/>
            <person name="Pringle A."/>
        </authorList>
    </citation>
    <scope>NUCLEOTIDE SEQUENCE [LARGE SCALE GENOMIC DNA]</scope>
    <source>
        <strain evidence="1 2">SKay4041</strain>
    </source>
</reference>
<dbReference type="EMBL" id="KZ303266">
    <property type="protein sequence ID" value="PFH44590.1"/>
    <property type="molecule type" value="Genomic_DNA"/>
</dbReference>
<dbReference type="AlphaFoldDB" id="A0A2A9NA58"/>
<name>A0A2A9NA58_9AGAR</name>
<sequence>MMELGADVWGGKELWGEGWVVEWREQGWLDGVALPPLIGLGMSALEGICSSDMGGA</sequence>
<keyword evidence="2" id="KW-1185">Reference proteome</keyword>
<gene>
    <name evidence="1" type="ORF">AMATHDRAFT_11421</name>
</gene>
<accession>A0A2A9NA58</accession>
<evidence type="ECO:0000313" key="1">
    <source>
        <dbReference type="EMBL" id="PFH44590.1"/>
    </source>
</evidence>
<evidence type="ECO:0000313" key="2">
    <source>
        <dbReference type="Proteomes" id="UP000242287"/>
    </source>
</evidence>
<protein>
    <submittedName>
        <fullName evidence="1">Uncharacterized protein</fullName>
    </submittedName>
</protein>
<organism evidence="1 2">
    <name type="scientific">Amanita thiersii Skay4041</name>
    <dbReference type="NCBI Taxonomy" id="703135"/>
    <lineage>
        <taxon>Eukaryota</taxon>
        <taxon>Fungi</taxon>
        <taxon>Dikarya</taxon>
        <taxon>Basidiomycota</taxon>
        <taxon>Agaricomycotina</taxon>
        <taxon>Agaricomycetes</taxon>
        <taxon>Agaricomycetidae</taxon>
        <taxon>Agaricales</taxon>
        <taxon>Pluteineae</taxon>
        <taxon>Amanitaceae</taxon>
        <taxon>Amanita</taxon>
    </lineage>
</organism>
<dbReference type="Proteomes" id="UP000242287">
    <property type="component" value="Unassembled WGS sequence"/>
</dbReference>
<proteinExistence type="predicted"/>